<evidence type="ECO:0000256" key="1">
    <source>
        <dbReference type="SAM" id="MobiDB-lite"/>
    </source>
</evidence>
<feature type="compositionally biased region" description="Basic residues" evidence="1">
    <location>
        <begin position="110"/>
        <end position="129"/>
    </location>
</feature>
<keyword evidence="2" id="KW-0812">Transmembrane</keyword>
<keyword evidence="2" id="KW-1133">Transmembrane helix</keyword>
<sequence length="387" mass="42138">MFLLLVAAAGVAILHSILPDHWVPLAVVARTNRWSMTRVARVTFLASIGHIVASIVLAGIIAAIGLRFRQVIENQQGHIVGILLILTGVVFLVLRLMGKGGHSHEDGHGHSHGHGHGHSHHHHHGHGHSHTHDDGHGHAHDHGHSHEHDHAYPFEWGGIYQLSAGEYHFVLNKGPDPEMKIALFRVGDHSSESLAHACSHGVEVFKGSSKRVLKGEFIEPIQSRYDLVLSGPDNFTFQVTESGYYVLFTEHHPEEFSAKVIHEGTNMEPLIHEEYPSAHDHQHLGKSEDEPKTLLKRIAAIAIPFGVAASPDLTILPVALAASAVSVALVVGTLIVFAIFTIATFMILTLIATKLGYQIKGEWLEKNAIAINAVMLMGIGVVAYVGF</sequence>
<protein>
    <recommendedName>
        <fullName evidence="5">ABC-type nickel/cobalt efflux system, permease component RcnA</fullName>
    </recommendedName>
</protein>
<evidence type="ECO:0000313" key="4">
    <source>
        <dbReference type="Proteomes" id="UP000184016"/>
    </source>
</evidence>
<accession>A0A1M6LTY1</accession>
<dbReference type="RefSeq" id="WP_072872995.1">
    <property type="nucleotide sequence ID" value="NZ_FRAF01000003.1"/>
</dbReference>
<feature type="region of interest" description="Disordered" evidence="1">
    <location>
        <begin position="103"/>
        <end position="147"/>
    </location>
</feature>
<evidence type="ECO:0000256" key="2">
    <source>
        <dbReference type="SAM" id="Phobius"/>
    </source>
</evidence>
<gene>
    <name evidence="3" type="ORF">SAMN05443507_10381</name>
</gene>
<dbReference type="Proteomes" id="UP000184016">
    <property type="component" value="Unassembled WGS sequence"/>
</dbReference>
<feature type="transmembrane region" description="Helical" evidence="2">
    <location>
        <begin position="369"/>
        <end position="386"/>
    </location>
</feature>
<proteinExistence type="predicted"/>
<dbReference type="PANTHER" id="PTHR36394">
    <property type="entry name" value="OS01G0277700 PROTEIN"/>
    <property type="match status" value="1"/>
</dbReference>
<dbReference type="STRING" id="1830138.SAMN05443507_10381"/>
<feature type="transmembrane region" description="Helical" evidence="2">
    <location>
        <begin position="320"/>
        <end position="348"/>
    </location>
</feature>
<keyword evidence="4" id="KW-1185">Reference proteome</keyword>
<dbReference type="AlphaFoldDB" id="A0A1M6LTY1"/>
<feature type="compositionally biased region" description="Basic and acidic residues" evidence="1">
    <location>
        <begin position="130"/>
        <end position="147"/>
    </location>
</feature>
<organism evidence="3 4">
    <name type="scientific">Alicyclobacillus tolerans</name>
    <dbReference type="NCBI Taxonomy" id="90970"/>
    <lineage>
        <taxon>Bacteria</taxon>
        <taxon>Bacillati</taxon>
        <taxon>Bacillota</taxon>
        <taxon>Bacilli</taxon>
        <taxon>Bacillales</taxon>
        <taxon>Alicyclobacillaceae</taxon>
        <taxon>Alicyclobacillus</taxon>
    </lineage>
</organism>
<name>A0A1M6LTY1_9BACL</name>
<feature type="transmembrane region" description="Helical" evidence="2">
    <location>
        <begin position="43"/>
        <end position="66"/>
    </location>
</feature>
<keyword evidence="2" id="KW-0472">Membrane</keyword>
<reference evidence="4" key="1">
    <citation type="submission" date="2016-11" db="EMBL/GenBank/DDBJ databases">
        <authorList>
            <person name="Varghese N."/>
            <person name="Submissions S."/>
        </authorList>
    </citation>
    <scope>NUCLEOTIDE SEQUENCE [LARGE SCALE GENOMIC DNA]</scope>
    <source>
        <strain evidence="4">USBA-503</strain>
    </source>
</reference>
<dbReference type="PANTHER" id="PTHR36394:SF1">
    <property type="entry name" value="OS01G0277700 PROTEIN"/>
    <property type="match status" value="1"/>
</dbReference>
<evidence type="ECO:0008006" key="5">
    <source>
        <dbReference type="Google" id="ProtNLM"/>
    </source>
</evidence>
<feature type="transmembrane region" description="Helical" evidence="2">
    <location>
        <begin position="78"/>
        <end position="98"/>
    </location>
</feature>
<evidence type="ECO:0000313" key="3">
    <source>
        <dbReference type="EMBL" id="SHJ74718.1"/>
    </source>
</evidence>
<dbReference type="EMBL" id="FRAF01000003">
    <property type="protein sequence ID" value="SHJ74718.1"/>
    <property type="molecule type" value="Genomic_DNA"/>
</dbReference>
<dbReference type="OrthoDB" id="2888473at2"/>